<proteinExistence type="predicted"/>
<keyword evidence="3" id="KW-1185">Reference proteome</keyword>
<feature type="compositionally biased region" description="Polar residues" evidence="1">
    <location>
        <begin position="211"/>
        <end position="227"/>
    </location>
</feature>
<name>A0A3Q4MI75_NEOBR</name>
<feature type="region of interest" description="Disordered" evidence="1">
    <location>
        <begin position="131"/>
        <end position="190"/>
    </location>
</feature>
<dbReference type="CDD" id="cd12100">
    <property type="entry name" value="DD_CABYR_SP17"/>
    <property type="match status" value="1"/>
</dbReference>
<feature type="compositionally biased region" description="Basic and acidic residues" evidence="1">
    <location>
        <begin position="145"/>
        <end position="161"/>
    </location>
</feature>
<organism evidence="2 3">
    <name type="scientific">Neolamprologus brichardi</name>
    <name type="common">Fairy cichlid</name>
    <name type="synonym">Lamprologus brichardi</name>
    <dbReference type="NCBI Taxonomy" id="32507"/>
    <lineage>
        <taxon>Eukaryota</taxon>
        <taxon>Metazoa</taxon>
        <taxon>Chordata</taxon>
        <taxon>Craniata</taxon>
        <taxon>Vertebrata</taxon>
        <taxon>Euteleostomi</taxon>
        <taxon>Actinopterygii</taxon>
        <taxon>Neopterygii</taxon>
        <taxon>Teleostei</taxon>
        <taxon>Neoteleostei</taxon>
        <taxon>Acanthomorphata</taxon>
        <taxon>Ovalentaria</taxon>
        <taxon>Cichlomorphae</taxon>
        <taxon>Cichliformes</taxon>
        <taxon>Cichlidae</taxon>
        <taxon>African cichlids</taxon>
        <taxon>Pseudocrenilabrinae</taxon>
        <taxon>Lamprologini</taxon>
        <taxon>Neolamprologus</taxon>
    </lineage>
</organism>
<dbReference type="Ensembl" id="ENSNBRT00000011353.1">
    <property type="protein sequence ID" value="ENSNBRP00000011044.1"/>
    <property type="gene ID" value="ENSNBRG00000008612.1"/>
</dbReference>
<dbReference type="GeneTree" id="ENSGT01060000248756"/>
<sequence>MDASNSTPHGLKSLLESLSRAALLAQPDDIPRFLCAHVENMIKFSDDQQLKDIIEVIFRYQCQWGKCDVFNVKKEYLNGSPSCRDKLGSFLSTAQEKTFFKDKRSWTETPRPCSEKFPISTSSAFSAFPVSSSPRKNSKSLVDAPSHHESVCPSTKEDQLHSRKQIQRPSVLPVLPTIRQKPSKPFQGQNSTKEYICSLADFHYHNKDTHSSPADQSLGSVSTNKGPTPQKDLGLQNLKAKPGPSVIQVPYRPKGGYIVDPELEPKRGRAGPFTNRGALLSGRKSNVLDGLNAWNNPELLFVSQSVSPLRSIHSPLVEVSLPRGIDVTSV</sequence>
<evidence type="ECO:0000256" key="1">
    <source>
        <dbReference type="SAM" id="MobiDB-lite"/>
    </source>
</evidence>
<protein>
    <submittedName>
        <fullName evidence="2">Uncharacterized LOC102779948</fullName>
    </submittedName>
</protein>
<feature type="region of interest" description="Disordered" evidence="1">
    <location>
        <begin position="207"/>
        <end position="246"/>
    </location>
</feature>
<dbReference type="AlphaFoldDB" id="A0A3Q4MI75"/>
<evidence type="ECO:0000313" key="3">
    <source>
        <dbReference type="Proteomes" id="UP000261580"/>
    </source>
</evidence>
<reference evidence="2" key="1">
    <citation type="submission" date="2025-08" db="UniProtKB">
        <authorList>
            <consortium name="Ensembl"/>
        </authorList>
    </citation>
    <scope>IDENTIFICATION</scope>
</reference>
<dbReference type="InterPro" id="IPR047579">
    <property type="entry name" value="DD_CABYR_SP17"/>
</dbReference>
<accession>A0A3Q4MI75</accession>
<dbReference type="Proteomes" id="UP000261580">
    <property type="component" value="Unassembled WGS sequence"/>
</dbReference>
<dbReference type="SUPFAM" id="SSF47391">
    <property type="entry name" value="Dimerization-anchoring domain of cAMP-dependent PK regulatory subunit"/>
    <property type="match status" value="1"/>
</dbReference>
<dbReference type="Bgee" id="ENSNBRG00000008612">
    <property type="expression patterns" value="Expressed in testis"/>
</dbReference>
<evidence type="ECO:0000313" key="2">
    <source>
        <dbReference type="Ensembl" id="ENSNBRP00000011044.1"/>
    </source>
</evidence>
<reference evidence="2" key="2">
    <citation type="submission" date="2025-09" db="UniProtKB">
        <authorList>
            <consortium name="Ensembl"/>
        </authorList>
    </citation>
    <scope>IDENTIFICATION</scope>
</reference>